<dbReference type="Pfam" id="PF01066">
    <property type="entry name" value="CDP-OH_P_transf"/>
    <property type="match status" value="1"/>
</dbReference>
<evidence type="ECO:0000256" key="2">
    <source>
        <dbReference type="RuleBase" id="RU003750"/>
    </source>
</evidence>
<dbReference type="InterPro" id="IPR048254">
    <property type="entry name" value="CDP_ALCOHOL_P_TRANSF_CS"/>
</dbReference>
<accession>A0ABW6SGR3</accession>
<comment type="caution">
    <text evidence="4">The sequence shown here is derived from an EMBL/GenBank/DDBJ whole genome shotgun (WGS) entry which is preliminary data.</text>
</comment>
<feature type="transmembrane region" description="Helical" evidence="3">
    <location>
        <begin position="264"/>
        <end position="280"/>
    </location>
</feature>
<feature type="transmembrane region" description="Helical" evidence="3">
    <location>
        <begin position="238"/>
        <end position="258"/>
    </location>
</feature>
<dbReference type="PROSITE" id="PS00379">
    <property type="entry name" value="CDP_ALCOHOL_P_TRANSF"/>
    <property type="match status" value="1"/>
</dbReference>
<evidence type="ECO:0000313" key="4">
    <source>
        <dbReference type="EMBL" id="MFF3664174.1"/>
    </source>
</evidence>
<organism evidence="4 5">
    <name type="scientific">Microtetraspora malaysiensis</name>
    <dbReference type="NCBI Taxonomy" id="161358"/>
    <lineage>
        <taxon>Bacteria</taxon>
        <taxon>Bacillati</taxon>
        <taxon>Actinomycetota</taxon>
        <taxon>Actinomycetes</taxon>
        <taxon>Streptosporangiales</taxon>
        <taxon>Streptosporangiaceae</taxon>
        <taxon>Microtetraspora</taxon>
    </lineage>
</organism>
<evidence type="ECO:0000256" key="3">
    <source>
        <dbReference type="SAM" id="Phobius"/>
    </source>
</evidence>
<gene>
    <name evidence="4" type="ORF">ACFYXI_01175</name>
</gene>
<keyword evidence="5" id="KW-1185">Reference proteome</keyword>
<dbReference type="Proteomes" id="UP001602013">
    <property type="component" value="Unassembled WGS sequence"/>
</dbReference>
<evidence type="ECO:0000313" key="5">
    <source>
        <dbReference type="Proteomes" id="UP001602013"/>
    </source>
</evidence>
<evidence type="ECO:0000256" key="1">
    <source>
        <dbReference type="ARBA" id="ARBA00022679"/>
    </source>
</evidence>
<proteinExistence type="inferred from homology"/>
<feature type="transmembrane region" description="Helical" evidence="3">
    <location>
        <begin position="20"/>
        <end position="38"/>
    </location>
</feature>
<keyword evidence="1 2" id="KW-0808">Transferase</keyword>
<feature type="transmembrane region" description="Helical" evidence="3">
    <location>
        <begin position="128"/>
        <end position="146"/>
    </location>
</feature>
<dbReference type="EMBL" id="JBIASD010000001">
    <property type="protein sequence ID" value="MFF3664174.1"/>
    <property type="molecule type" value="Genomic_DNA"/>
</dbReference>
<reference evidence="4 5" key="1">
    <citation type="submission" date="2024-10" db="EMBL/GenBank/DDBJ databases">
        <title>The Natural Products Discovery Center: Release of the First 8490 Sequenced Strains for Exploring Actinobacteria Biosynthetic Diversity.</title>
        <authorList>
            <person name="Kalkreuter E."/>
            <person name="Kautsar S.A."/>
            <person name="Yang D."/>
            <person name="Bader C.D."/>
            <person name="Teijaro C.N."/>
            <person name="Fluegel L."/>
            <person name="Davis C.M."/>
            <person name="Simpson J.R."/>
            <person name="Lauterbach L."/>
            <person name="Steele A.D."/>
            <person name="Gui C."/>
            <person name="Meng S."/>
            <person name="Li G."/>
            <person name="Viehrig K."/>
            <person name="Ye F."/>
            <person name="Su P."/>
            <person name="Kiefer A.F."/>
            <person name="Nichols A."/>
            <person name="Cepeda A.J."/>
            <person name="Yan W."/>
            <person name="Fan B."/>
            <person name="Jiang Y."/>
            <person name="Adhikari A."/>
            <person name="Zheng C.-J."/>
            <person name="Schuster L."/>
            <person name="Cowan T.M."/>
            <person name="Smanski M.J."/>
            <person name="Chevrette M.G."/>
            <person name="De Carvalho L.P.S."/>
            <person name="Shen B."/>
        </authorList>
    </citation>
    <scope>NUCLEOTIDE SEQUENCE [LARGE SCALE GENOMIC DNA]</scope>
    <source>
        <strain evidence="4 5">NPDC002173</strain>
    </source>
</reference>
<dbReference type="InterPro" id="IPR000462">
    <property type="entry name" value="CDP-OH_P_trans"/>
</dbReference>
<keyword evidence="3" id="KW-1133">Transmembrane helix</keyword>
<dbReference type="RefSeq" id="WP_387408196.1">
    <property type="nucleotide sequence ID" value="NZ_CP191998.1"/>
</dbReference>
<dbReference type="InterPro" id="IPR043130">
    <property type="entry name" value="CDP-OH_PTrfase_TM_dom"/>
</dbReference>
<feature type="transmembrane region" description="Helical" evidence="3">
    <location>
        <begin position="50"/>
        <end position="76"/>
    </location>
</feature>
<keyword evidence="3" id="KW-0472">Membrane</keyword>
<comment type="similarity">
    <text evidence="2">Belongs to the CDP-alcohol phosphatidyltransferase class-I family.</text>
</comment>
<sequence>MGSFTLDDVLAVRKRRDSWWTVFLVDPIACRLALLVANHTSITPNGLTRLSMVFGLTSAVCFAQELLIAGAVLFFVSFTVDCMDGKIARLKGTGTPFGLWLDYVGDRLRVLCCAFGIASALYARTGDVIYIVAGAGVVVLDLFRYINGPQLKRVRDTTRAVARENSGAECVFMDELLGASAPGSSTEEVRREFERAGDEDGRELVDLQRGFRAQFPWYDRVRMFLVAHRVRSHLISGIEFHAAVFVVGPLLGAVAWLWTSAVSGALLLAFESVLVYRAWLATREVARAVPVNEREKVLV</sequence>
<name>A0ABW6SGR3_9ACTN</name>
<protein>
    <submittedName>
        <fullName evidence="4">CDP-alcohol phosphatidyltransferase family protein</fullName>
    </submittedName>
</protein>
<dbReference type="Gene3D" id="1.20.120.1760">
    <property type="match status" value="1"/>
</dbReference>
<keyword evidence="3" id="KW-0812">Transmembrane</keyword>